<organism evidence="2 3">
    <name type="scientific">Funneliformis caledonium</name>
    <dbReference type="NCBI Taxonomy" id="1117310"/>
    <lineage>
        <taxon>Eukaryota</taxon>
        <taxon>Fungi</taxon>
        <taxon>Fungi incertae sedis</taxon>
        <taxon>Mucoromycota</taxon>
        <taxon>Glomeromycotina</taxon>
        <taxon>Glomeromycetes</taxon>
        <taxon>Glomerales</taxon>
        <taxon>Glomeraceae</taxon>
        <taxon>Funneliformis</taxon>
    </lineage>
</organism>
<dbReference type="AlphaFoldDB" id="A0A9N9NGP8"/>
<keyword evidence="3" id="KW-1185">Reference proteome</keyword>
<dbReference type="Proteomes" id="UP000789570">
    <property type="component" value="Unassembled WGS sequence"/>
</dbReference>
<feature type="non-terminal residue" evidence="2">
    <location>
        <position position="1"/>
    </location>
</feature>
<proteinExistence type="predicted"/>
<comment type="caution">
    <text evidence="2">The sequence shown here is derived from an EMBL/GenBank/DDBJ whole genome shotgun (WGS) entry which is preliminary data.</text>
</comment>
<protein>
    <submittedName>
        <fullName evidence="2">3048_t:CDS:1</fullName>
    </submittedName>
</protein>
<gene>
    <name evidence="2" type="ORF">FCALED_LOCUS14900</name>
</gene>
<dbReference type="OrthoDB" id="2417677at2759"/>
<evidence type="ECO:0000313" key="2">
    <source>
        <dbReference type="EMBL" id="CAG8729639.1"/>
    </source>
</evidence>
<keyword evidence="1" id="KW-1133">Transmembrane helix</keyword>
<sequence length="155" mass="18014">QFSSLLMAITVISVQLSPEQQKVLDSLNPRQRRIYDATPGKVDFLEGILEDRKKSEVGWELMSLSIYTITTIVVTFVNARYFNSEDSTKTFVIIINSVYYGIKSIIVGIKNCYCDFIGNFRRITNNHKFFRKCWAGDVEVRHSIDWSLIQRFGHY</sequence>
<reference evidence="2" key="1">
    <citation type="submission" date="2021-06" db="EMBL/GenBank/DDBJ databases">
        <authorList>
            <person name="Kallberg Y."/>
            <person name="Tangrot J."/>
            <person name="Rosling A."/>
        </authorList>
    </citation>
    <scope>NUCLEOTIDE SEQUENCE</scope>
    <source>
        <strain evidence="2">UK204</strain>
    </source>
</reference>
<dbReference type="EMBL" id="CAJVPQ010011963">
    <property type="protein sequence ID" value="CAG8729639.1"/>
    <property type="molecule type" value="Genomic_DNA"/>
</dbReference>
<feature type="transmembrane region" description="Helical" evidence="1">
    <location>
        <begin position="61"/>
        <end position="79"/>
    </location>
</feature>
<accession>A0A9N9NGP8</accession>
<name>A0A9N9NGP8_9GLOM</name>
<keyword evidence="1" id="KW-0472">Membrane</keyword>
<feature type="transmembrane region" description="Helical" evidence="1">
    <location>
        <begin position="91"/>
        <end position="113"/>
    </location>
</feature>
<evidence type="ECO:0000313" key="3">
    <source>
        <dbReference type="Proteomes" id="UP000789570"/>
    </source>
</evidence>
<keyword evidence="1" id="KW-0812">Transmembrane</keyword>
<evidence type="ECO:0000256" key="1">
    <source>
        <dbReference type="SAM" id="Phobius"/>
    </source>
</evidence>